<dbReference type="InterPro" id="IPR032472">
    <property type="entry name" value="ArgoL2"/>
</dbReference>
<feature type="domain" description="Argonaute linker 2" evidence="1">
    <location>
        <begin position="2"/>
        <end position="35"/>
    </location>
</feature>
<evidence type="ECO:0000259" key="1">
    <source>
        <dbReference type="Pfam" id="PF16488"/>
    </source>
</evidence>
<feature type="non-terminal residue" evidence="2">
    <location>
        <position position="1"/>
    </location>
</feature>
<evidence type="ECO:0000313" key="3">
    <source>
        <dbReference type="Proteomes" id="UP001153555"/>
    </source>
</evidence>
<dbReference type="OrthoDB" id="1716571at2759"/>
<dbReference type="EMBL" id="CACSLK010027813">
    <property type="protein sequence ID" value="CAA0830081.1"/>
    <property type="molecule type" value="Genomic_DNA"/>
</dbReference>
<gene>
    <name evidence="2" type="ORF">SHERM_25546</name>
</gene>
<accession>A0A9N7RGU9</accession>
<dbReference type="PANTHER" id="PTHR22891">
    <property type="entry name" value="EUKARYOTIC TRANSLATION INITIATION FACTOR 2C"/>
    <property type="match status" value="1"/>
</dbReference>
<organism evidence="2 3">
    <name type="scientific">Striga hermonthica</name>
    <name type="common">Purple witchweed</name>
    <name type="synonym">Buchnera hermonthica</name>
    <dbReference type="NCBI Taxonomy" id="68872"/>
    <lineage>
        <taxon>Eukaryota</taxon>
        <taxon>Viridiplantae</taxon>
        <taxon>Streptophyta</taxon>
        <taxon>Embryophyta</taxon>
        <taxon>Tracheophyta</taxon>
        <taxon>Spermatophyta</taxon>
        <taxon>Magnoliopsida</taxon>
        <taxon>eudicotyledons</taxon>
        <taxon>Gunneridae</taxon>
        <taxon>Pentapetalae</taxon>
        <taxon>asterids</taxon>
        <taxon>lamiids</taxon>
        <taxon>Lamiales</taxon>
        <taxon>Orobanchaceae</taxon>
        <taxon>Buchnereae</taxon>
        <taxon>Striga</taxon>
    </lineage>
</organism>
<keyword evidence="3" id="KW-1185">Reference proteome</keyword>
<feature type="non-terminal residue" evidence="2">
    <location>
        <position position="87"/>
    </location>
</feature>
<sequence>ALKINNYDAEPMLRACGVFINNFTQIEGRVLQPPKFKVGNGEDLFTRNGGWNFNNKVERWAVVNFSARCDMRGLIIDLSRIGESKGI</sequence>
<protein>
    <submittedName>
        <fullName evidence="2">Protein argonaute 4</fullName>
    </submittedName>
</protein>
<name>A0A9N7RGU9_STRHE</name>
<reference evidence="2" key="1">
    <citation type="submission" date="2019-12" db="EMBL/GenBank/DDBJ databases">
        <authorList>
            <person name="Scholes J."/>
        </authorList>
    </citation>
    <scope>NUCLEOTIDE SEQUENCE</scope>
</reference>
<evidence type="ECO:0000313" key="2">
    <source>
        <dbReference type="EMBL" id="CAA0830081.1"/>
    </source>
</evidence>
<dbReference type="Gene3D" id="3.40.50.2300">
    <property type="match status" value="1"/>
</dbReference>
<dbReference type="Proteomes" id="UP001153555">
    <property type="component" value="Unassembled WGS sequence"/>
</dbReference>
<dbReference type="AlphaFoldDB" id="A0A9N7RGU9"/>
<dbReference type="Pfam" id="PF16488">
    <property type="entry name" value="ArgoL2"/>
    <property type="match status" value="1"/>
</dbReference>
<comment type="caution">
    <text evidence="2">The sequence shown here is derived from an EMBL/GenBank/DDBJ whole genome shotgun (WGS) entry which is preliminary data.</text>
</comment>
<proteinExistence type="predicted"/>